<accession>A0A9X3F855</accession>
<feature type="domain" description="Translocation and assembly module TamB C-terminal" evidence="5">
    <location>
        <begin position="1012"/>
        <end position="1439"/>
    </location>
</feature>
<protein>
    <submittedName>
        <fullName evidence="6">Translocation/assembly module TamB domain-containing protein</fullName>
    </submittedName>
</protein>
<evidence type="ECO:0000256" key="1">
    <source>
        <dbReference type="ARBA" id="ARBA00004167"/>
    </source>
</evidence>
<evidence type="ECO:0000256" key="2">
    <source>
        <dbReference type="ARBA" id="ARBA00022692"/>
    </source>
</evidence>
<keyword evidence="2" id="KW-0812">Transmembrane</keyword>
<organism evidence="6 7">
    <name type="scientific">Draconibacterium aestuarii</name>
    <dbReference type="NCBI Taxonomy" id="2998507"/>
    <lineage>
        <taxon>Bacteria</taxon>
        <taxon>Pseudomonadati</taxon>
        <taxon>Bacteroidota</taxon>
        <taxon>Bacteroidia</taxon>
        <taxon>Marinilabiliales</taxon>
        <taxon>Prolixibacteraceae</taxon>
        <taxon>Draconibacterium</taxon>
    </lineage>
</organism>
<dbReference type="PANTHER" id="PTHR36985:SF1">
    <property type="entry name" value="TRANSLOCATION AND ASSEMBLY MODULE SUBUNIT TAMB"/>
    <property type="match status" value="1"/>
</dbReference>
<dbReference type="PANTHER" id="PTHR36985">
    <property type="entry name" value="TRANSLOCATION AND ASSEMBLY MODULE SUBUNIT TAMB"/>
    <property type="match status" value="1"/>
</dbReference>
<keyword evidence="7" id="KW-1185">Reference proteome</keyword>
<evidence type="ECO:0000259" key="5">
    <source>
        <dbReference type="Pfam" id="PF04357"/>
    </source>
</evidence>
<dbReference type="RefSeq" id="WP_343334496.1">
    <property type="nucleotide sequence ID" value="NZ_JAPOHD010000031.1"/>
</dbReference>
<dbReference type="Pfam" id="PF04357">
    <property type="entry name" value="TamB"/>
    <property type="match status" value="1"/>
</dbReference>
<keyword evidence="3" id="KW-1133">Transmembrane helix</keyword>
<evidence type="ECO:0000313" key="7">
    <source>
        <dbReference type="Proteomes" id="UP001145087"/>
    </source>
</evidence>
<gene>
    <name evidence="6" type="ORF">OU798_17585</name>
</gene>
<dbReference type="GO" id="GO:0005886">
    <property type="term" value="C:plasma membrane"/>
    <property type="evidence" value="ECO:0007669"/>
    <property type="project" value="InterPro"/>
</dbReference>
<dbReference type="PROSITE" id="PS51257">
    <property type="entry name" value="PROKAR_LIPOPROTEIN"/>
    <property type="match status" value="1"/>
</dbReference>
<evidence type="ECO:0000313" key="6">
    <source>
        <dbReference type="EMBL" id="MCY1722170.1"/>
    </source>
</evidence>
<dbReference type="InterPro" id="IPR007452">
    <property type="entry name" value="TamB_C"/>
</dbReference>
<comment type="subcellular location">
    <subcellularLocation>
        <location evidence="1">Membrane</location>
        <topology evidence="1">Single-pass membrane protein</topology>
    </subcellularLocation>
</comment>
<evidence type="ECO:0000256" key="4">
    <source>
        <dbReference type="ARBA" id="ARBA00023136"/>
    </source>
</evidence>
<dbReference type="GO" id="GO:0009306">
    <property type="term" value="P:protein secretion"/>
    <property type="evidence" value="ECO:0007669"/>
    <property type="project" value="InterPro"/>
</dbReference>
<evidence type="ECO:0000256" key="3">
    <source>
        <dbReference type="ARBA" id="ARBA00022989"/>
    </source>
</evidence>
<comment type="caution">
    <text evidence="6">The sequence shown here is derived from an EMBL/GenBank/DDBJ whole genome shotgun (WGS) entry which is preliminary data.</text>
</comment>
<proteinExistence type="predicted"/>
<name>A0A9X3F855_9BACT</name>
<reference evidence="6" key="1">
    <citation type="submission" date="2022-11" db="EMBL/GenBank/DDBJ databases">
        <title>Marilongibacter aestuarii gen. nov., sp. nov., isolated from tidal flat sediment.</title>
        <authorList>
            <person name="Jiayan W."/>
        </authorList>
    </citation>
    <scope>NUCLEOTIDE SEQUENCE</scope>
    <source>
        <strain evidence="6">Z1-6</strain>
    </source>
</reference>
<keyword evidence="4" id="KW-0472">Membrane</keyword>
<dbReference type="Proteomes" id="UP001145087">
    <property type="component" value="Unassembled WGS sequence"/>
</dbReference>
<sequence length="1457" mass="165650">MKITIIVLAALITLLGSCYFALQTSWVQTQITKKIAERLSEQLNTTISVGKVDIGFFNRLYLEDVLIEDRNRDTLLYSQLITAKIDTLKIKKQRLAINELILKNNQLNIVRDSSDTYNFSFILNSFNKPTDRDSLKRWEISCEHFDFGQINISYSDIHETNQKQFIIHDLNTEVSEFHSMADSLSFQLNQLSLNDGGNIILQDASALVHLRGGKVNINEFNMKTAHSEIENSDLQLQFFVQSDSMKTPFDIDFRIGKSKINFREIGELVPLFKGMDQEIELSGLIYGNQNDLKGKNLYLTTGMETQAILDFYINDLTHPKDMYLFLDLKSSETSFSDLSNIRLPNTLKYRYLQFPESFYTAGLLKFRGNFSGFLSDFVTFGTLESQMGKLTTDIMVMPEKEGTIYYRGNIATTNFQLGQLFQNSNLGNLTFSGSADGKYIEKTEAISGVFKGDIKEIYLYDYNYKDIKFDGILANKMFDGLLSINDPNLQFSFLGELDLNKELPHFDYTLDLKKALPNKLKLGRNFPNAEVAFKMNANFEGDQIDNINGAIRIQEGIYKNRNGAVDLGGMMLKTITQEQGNSLLFGSDFFDVSVSGKYNFRSILNSFEKIIHHYVSAYPYEKEENSELNNFEYQLNVKDINELSKIFIPGMEFETPFLLYGEIDSPNNNFQLTGSIPGLKWRNLWARNIFIGNKGIEDQYSSKFRIGELFSKNGLRLYNFSIDSKINDNILNNVISWSNFDELTYSGTLRTQTQFFNTDTTNQRHIEIKGLPSQIYIADTLWSIAPYVALLDSSSLEVKNFNMSHGNQEITAKGKITEGKTDQLDINIKNINLGYLNEYFNRDFMLEGMANGSFSISKDLDSPVILSDLEIDELHYKNQYLGNISLNSRWNNSQSSIDSELNITRNDRTSLRALGYYKPSTKELNFNAEVDSLSLMILDVFMKKNFSNIKGTGSGKARISGTLDKIAIDGAVMAKEAGLTVNVTQIPYSFTDSIYFKDNTIRFDNIVIYDDRNNPGIFDGTIEHKNFSDMIFDLHFSSRKIRALNTTSIDNAQFYGVAIANGRFDITGPITATKLSGSATTLNGTDLSISMESESDIEKYDFIEFVAPAKSEEDNFFEDVVKKQGGKYNLSLTVEATPEAKVQIIYNSQIGDIIKAQGEGILLFEMDDEYNMSLSGNYNPTKGDYLFTLQNVINKRFTIEQGGSIIWSGDPYNAIIDLKAIYKLKTSLYDLLMDYDYVSQSQRIQVECIIELEDELANPTIGFDINFPSADERIKDDLRQFFNTDEEMNKQILSLIVLGKFYTPDYMRGTYDAQNANAIGTTASEVFSNQLSNWLSQISSKWDVGLNYRPGNQVTDDEIEVALSTQIFNDRVSLNGNIGNNTNEYTNNSSQIVGDFEMSVKLVPSGKIQFKAYNRSNNNLIYETAPYTQGIGLSFKEEYNSFEELFQKMTRIFKKKN</sequence>
<dbReference type="EMBL" id="JAPOHD010000031">
    <property type="protein sequence ID" value="MCY1722170.1"/>
    <property type="molecule type" value="Genomic_DNA"/>
</dbReference>